<dbReference type="SUPFAM" id="SSF50978">
    <property type="entry name" value="WD40 repeat-like"/>
    <property type="match status" value="1"/>
</dbReference>
<feature type="region of interest" description="Disordered" evidence="1">
    <location>
        <begin position="1"/>
        <end position="44"/>
    </location>
</feature>
<dbReference type="InterPro" id="IPR015943">
    <property type="entry name" value="WD40/YVTN_repeat-like_dom_sf"/>
</dbReference>
<dbReference type="InterPro" id="IPR036322">
    <property type="entry name" value="WD40_repeat_dom_sf"/>
</dbReference>
<dbReference type="EMBL" id="BRXZ01000502">
    <property type="protein sequence ID" value="GMH46363.1"/>
    <property type="molecule type" value="Genomic_DNA"/>
</dbReference>
<proteinExistence type="predicted"/>
<dbReference type="Proteomes" id="UP001165082">
    <property type="component" value="Unassembled WGS sequence"/>
</dbReference>
<feature type="region of interest" description="Disordered" evidence="1">
    <location>
        <begin position="602"/>
        <end position="624"/>
    </location>
</feature>
<feature type="compositionally biased region" description="Polar residues" evidence="1">
    <location>
        <begin position="553"/>
        <end position="563"/>
    </location>
</feature>
<evidence type="ECO:0000313" key="2">
    <source>
        <dbReference type="EMBL" id="GMH46363.1"/>
    </source>
</evidence>
<feature type="compositionally biased region" description="Pro residues" evidence="1">
    <location>
        <begin position="33"/>
        <end position="44"/>
    </location>
</feature>
<keyword evidence="3" id="KW-1185">Reference proteome</keyword>
<accession>A0A9W7DPU9</accession>
<dbReference type="OrthoDB" id="161629at2759"/>
<evidence type="ECO:0000313" key="3">
    <source>
        <dbReference type="Proteomes" id="UP001165082"/>
    </source>
</evidence>
<comment type="caution">
    <text evidence="2">The sequence shown here is derived from an EMBL/GenBank/DDBJ whole genome shotgun (WGS) entry which is preliminary data.</text>
</comment>
<sequence>MSVSPTDGVFTSPPGITKAKDDQARLNPVTPFASPPNAPNPSPNFLPPASIASLPNFSRKKVHTYPTSSECTSLVITPSGNFMLAGFADGTLRLFDLNYSSGRSGKKQGGECSHAGSGEIMAHIQAKGLHTNLIMSLGITEDGRFCFGGVLRGSVEMVCVDLSNVEEFYKNSGKKKLGNLSSLVRIFKHQDAKLKGFGSVTRLEDGRDTSDSSYRLFCGKGIKNIHIWSFKPPTASNPDPIWECIYDTQSNGMTVEYLAFRRGKGGLQGVSKSQGQCIRLWDLSVEEKHEPRPESKRPPFVDVPNTENAVGVFGSYAFAGGHGVRVVDLDNENPPFMSNDMEIPPPDTSKSSSSSGSSRRRAMRTVVTASGISDGSRVLFELSDGNVLYYSDELAVHKSSPLCNLPEDWSMAKSDDRYVTNKIAVNKIGANGVMVVITTHFNGRNGYGEINTKILSDFDETLIVSKPPSAATPSSPPSNTFAEARKNNWGWMGVLPFAVKEQPLLEDESDEERPPATPKKALKAPKSTSKSTSKKRQSSHQAEGGKRGRADPTTDSVLSTSPSKLEAQINREVAEALAELRRRPKLTVVEPAGLYNFPKPQVPPSRLHAHSSTPHCHTNASKKQQNLTFVPPTTNFLSRFPNPLLPPAPSLDDFHRSQRTQLLQEFHASYEIFMSNLSAATARMKASRALSAANVHYTTGASLITRTSAPAESAYAMHSFGGTRQATATTMDSSSPPTFQALQDIVEIRTARNMKVDEAIAAQQGVLADLLARQRMEAAALAAKQGKEKGAKVEMVAVDFPFQDCFVHAKRDMTGN</sequence>
<organism evidence="2 3">
    <name type="scientific">Triparma retinervis</name>
    <dbReference type="NCBI Taxonomy" id="2557542"/>
    <lineage>
        <taxon>Eukaryota</taxon>
        <taxon>Sar</taxon>
        <taxon>Stramenopiles</taxon>
        <taxon>Ochrophyta</taxon>
        <taxon>Bolidophyceae</taxon>
        <taxon>Parmales</taxon>
        <taxon>Triparmaceae</taxon>
        <taxon>Triparma</taxon>
    </lineage>
</organism>
<dbReference type="Gene3D" id="2.130.10.10">
    <property type="entry name" value="YVTN repeat-like/Quinoprotein amine dehydrogenase"/>
    <property type="match status" value="1"/>
</dbReference>
<evidence type="ECO:0000256" key="1">
    <source>
        <dbReference type="SAM" id="MobiDB-lite"/>
    </source>
</evidence>
<feature type="region of interest" description="Disordered" evidence="1">
    <location>
        <begin position="505"/>
        <end position="566"/>
    </location>
</feature>
<name>A0A9W7DPU9_9STRA</name>
<feature type="compositionally biased region" description="Basic and acidic residues" evidence="1">
    <location>
        <begin position="543"/>
        <end position="552"/>
    </location>
</feature>
<dbReference type="InterPro" id="IPR001680">
    <property type="entry name" value="WD40_rpt"/>
</dbReference>
<feature type="compositionally biased region" description="Polar residues" evidence="1">
    <location>
        <begin position="610"/>
        <end position="624"/>
    </location>
</feature>
<reference evidence="2" key="1">
    <citation type="submission" date="2022-07" db="EMBL/GenBank/DDBJ databases">
        <title>Genome analysis of Parmales, a sister group of diatoms, reveals the evolutionary specialization of diatoms from phago-mixotrophs to photoautotrophs.</title>
        <authorList>
            <person name="Ban H."/>
            <person name="Sato S."/>
            <person name="Yoshikawa S."/>
            <person name="Kazumasa Y."/>
            <person name="Nakamura Y."/>
            <person name="Ichinomiya M."/>
            <person name="Saitoh K."/>
            <person name="Sato N."/>
            <person name="Blanc-Mathieu R."/>
            <person name="Endo H."/>
            <person name="Kuwata A."/>
            <person name="Ogata H."/>
        </authorList>
    </citation>
    <scope>NUCLEOTIDE SEQUENCE</scope>
</reference>
<gene>
    <name evidence="2" type="ORF">TrRE_jg6855</name>
</gene>
<dbReference type="AlphaFoldDB" id="A0A9W7DPU9"/>
<feature type="region of interest" description="Disordered" evidence="1">
    <location>
        <begin position="333"/>
        <end position="362"/>
    </location>
</feature>
<dbReference type="SMART" id="SM00320">
    <property type="entry name" value="WD40"/>
    <property type="match status" value="1"/>
</dbReference>
<protein>
    <submittedName>
        <fullName evidence="2">Uncharacterized protein</fullName>
    </submittedName>
</protein>